<gene>
    <name evidence="7" type="ORF">P8A19_07130</name>
</gene>
<dbReference type="PANTHER" id="PTHR47506:SF6">
    <property type="entry name" value="HTH-TYPE TRANSCRIPTIONAL REPRESSOR NEMR"/>
    <property type="match status" value="1"/>
</dbReference>
<dbReference type="EMBL" id="CP120988">
    <property type="protein sequence ID" value="WLQ55226.1"/>
    <property type="molecule type" value="Genomic_DNA"/>
</dbReference>
<organism evidence="7 8">
    <name type="scientific">Streptomyces poriferorum</name>
    <dbReference type="NCBI Taxonomy" id="2798799"/>
    <lineage>
        <taxon>Bacteria</taxon>
        <taxon>Bacillati</taxon>
        <taxon>Actinomycetota</taxon>
        <taxon>Actinomycetes</taxon>
        <taxon>Kitasatosporales</taxon>
        <taxon>Streptomycetaceae</taxon>
        <taxon>Streptomyces</taxon>
    </lineage>
</organism>
<protein>
    <submittedName>
        <fullName evidence="7">TetR/AcrR family transcriptional regulator</fullName>
    </submittedName>
</protein>
<evidence type="ECO:0000256" key="2">
    <source>
        <dbReference type="ARBA" id="ARBA00023015"/>
    </source>
</evidence>
<dbReference type="RefSeq" id="WP_306106051.1">
    <property type="nucleotide sequence ID" value="NZ_CP120988.1"/>
</dbReference>
<reference evidence="7 8" key="1">
    <citation type="submission" date="2023-03" db="EMBL/GenBank/DDBJ databases">
        <title>Isolation and description of six Streptomyces strains from soil environments, able to metabolize different microbial glucans.</title>
        <authorList>
            <person name="Widen T."/>
            <person name="Larsbrink J."/>
        </authorList>
    </citation>
    <scope>NUCLEOTIDE SEQUENCE [LARGE SCALE GENOMIC DNA]</scope>
    <source>
        <strain evidence="7 8">Alt2</strain>
    </source>
</reference>
<name>A0ABY9IKT0_9ACTN</name>
<keyword evidence="2" id="KW-0805">Transcription regulation</keyword>
<dbReference type="Pfam" id="PF13977">
    <property type="entry name" value="TetR_C_6"/>
    <property type="match status" value="1"/>
</dbReference>
<keyword evidence="8" id="KW-1185">Reference proteome</keyword>
<dbReference type="InterPro" id="IPR036271">
    <property type="entry name" value="Tet_transcr_reg_TetR-rel_C_sf"/>
</dbReference>
<dbReference type="InterPro" id="IPR039538">
    <property type="entry name" value="BetI_C"/>
</dbReference>
<evidence type="ECO:0000256" key="1">
    <source>
        <dbReference type="ARBA" id="ARBA00022491"/>
    </source>
</evidence>
<dbReference type="SUPFAM" id="SSF48498">
    <property type="entry name" value="Tetracyclin repressor-like, C-terminal domain"/>
    <property type="match status" value="1"/>
</dbReference>
<dbReference type="Pfam" id="PF00440">
    <property type="entry name" value="TetR_N"/>
    <property type="match status" value="1"/>
</dbReference>
<sequence>MPPRNPRGSYAVGDERRQRILDAAVEHFARNGYHASSLARIAHDVGITQGGLLHHFRSKEDLLLSVLGESEERDRVWAFGAKVMSATQHATALLELAALNATRPGLVRMFTVLSAEAAEPGHPAHAYFTERYARLVTHISAVYRRGIDTGEIRPDVDPLAVAEEGLAVMDGLQIQWSLKPATFDMVGRLRAYHDRLLRDITTAGTGLPTA</sequence>
<dbReference type="Gene3D" id="1.10.357.10">
    <property type="entry name" value="Tetracycline Repressor, domain 2"/>
    <property type="match status" value="1"/>
</dbReference>
<feature type="DNA-binding region" description="H-T-H motif" evidence="5">
    <location>
        <begin position="37"/>
        <end position="56"/>
    </location>
</feature>
<feature type="domain" description="HTH tetR-type" evidence="6">
    <location>
        <begin position="14"/>
        <end position="74"/>
    </location>
</feature>
<dbReference type="PRINTS" id="PR00455">
    <property type="entry name" value="HTHTETR"/>
</dbReference>
<evidence type="ECO:0000313" key="8">
    <source>
        <dbReference type="Proteomes" id="UP001235744"/>
    </source>
</evidence>
<evidence type="ECO:0000259" key="6">
    <source>
        <dbReference type="PROSITE" id="PS50977"/>
    </source>
</evidence>
<dbReference type="PROSITE" id="PS50977">
    <property type="entry name" value="HTH_TETR_2"/>
    <property type="match status" value="1"/>
</dbReference>
<evidence type="ECO:0000313" key="7">
    <source>
        <dbReference type="EMBL" id="WLQ55226.1"/>
    </source>
</evidence>
<dbReference type="Proteomes" id="UP001235744">
    <property type="component" value="Chromosome"/>
</dbReference>
<evidence type="ECO:0000256" key="4">
    <source>
        <dbReference type="ARBA" id="ARBA00023163"/>
    </source>
</evidence>
<proteinExistence type="predicted"/>
<dbReference type="PANTHER" id="PTHR47506">
    <property type="entry name" value="TRANSCRIPTIONAL REGULATORY PROTEIN"/>
    <property type="match status" value="1"/>
</dbReference>
<accession>A0ABY9IKT0</accession>
<dbReference type="InterPro" id="IPR001647">
    <property type="entry name" value="HTH_TetR"/>
</dbReference>
<keyword evidence="4" id="KW-0804">Transcription</keyword>
<dbReference type="InterPro" id="IPR009057">
    <property type="entry name" value="Homeodomain-like_sf"/>
</dbReference>
<keyword evidence="3 5" id="KW-0238">DNA-binding</keyword>
<evidence type="ECO:0000256" key="3">
    <source>
        <dbReference type="ARBA" id="ARBA00023125"/>
    </source>
</evidence>
<evidence type="ECO:0000256" key="5">
    <source>
        <dbReference type="PROSITE-ProRule" id="PRU00335"/>
    </source>
</evidence>
<keyword evidence="1" id="KW-0678">Repressor</keyword>
<dbReference type="SUPFAM" id="SSF46689">
    <property type="entry name" value="Homeodomain-like"/>
    <property type="match status" value="1"/>
</dbReference>